<evidence type="ECO:0000259" key="3">
    <source>
        <dbReference type="PROSITE" id="PS51371"/>
    </source>
</evidence>
<evidence type="ECO:0000256" key="1">
    <source>
        <dbReference type="ARBA" id="ARBA00023122"/>
    </source>
</evidence>
<dbReference type="Gene3D" id="3.10.580.10">
    <property type="entry name" value="CBS-domain"/>
    <property type="match status" value="1"/>
</dbReference>
<dbReference type="Proteomes" id="UP000249557">
    <property type="component" value="Unassembled WGS sequence"/>
</dbReference>
<gene>
    <name evidence="4" type="ORF">DI626_04985</name>
</gene>
<feature type="domain" description="CBS" evidence="3">
    <location>
        <begin position="8"/>
        <end position="69"/>
    </location>
</feature>
<dbReference type="AlphaFoldDB" id="A0A2W4ZXH2"/>
<dbReference type="InterPro" id="IPR000644">
    <property type="entry name" value="CBS_dom"/>
</dbReference>
<comment type="caution">
    <text evidence="4">The sequence shown here is derived from an EMBL/GenBank/DDBJ whole genome shotgun (WGS) entry which is preliminary data.</text>
</comment>
<evidence type="ECO:0000256" key="2">
    <source>
        <dbReference type="PROSITE-ProRule" id="PRU00703"/>
    </source>
</evidence>
<dbReference type="CDD" id="cd02205">
    <property type="entry name" value="CBS_pair_SF"/>
    <property type="match status" value="1"/>
</dbReference>
<dbReference type="PROSITE" id="PS51371">
    <property type="entry name" value="CBS"/>
    <property type="match status" value="2"/>
</dbReference>
<dbReference type="EMBL" id="QFNK01000078">
    <property type="protein sequence ID" value="PZO87013.1"/>
    <property type="molecule type" value="Genomic_DNA"/>
</dbReference>
<keyword evidence="1 2" id="KW-0129">CBS domain</keyword>
<dbReference type="Pfam" id="PF00571">
    <property type="entry name" value="CBS"/>
    <property type="match status" value="2"/>
</dbReference>
<protein>
    <recommendedName>
        <fullName evidence="3">CBS domain-containing protein</fullName>
    </recommendedName>
</protein>
<evidence type="ECO:0000313" key="4">
    <source>
        <dbReference type="EMBL" id="PZO87013.1"/>
    </source>
</evidence>
<dbReference type="InterPro" id="IPR051257">
    <property type="entry name" value="Diverse_CBS-Domain"/>
</dbReference>
<sequence length="132" mass="14815">MPDRLSSLFRFDLSGKTVPDTMTVAQAIDIMAERRANCFLVQAEGGRAVGVLSEHDIVTAFAFFKEKARETKIRDIMTIDIFAARENDSLDEALKVMADNNVRHLPVLSEYGNILDFLSITEIIAKKNEMYG</sequence>
<feature type="domain" description="CBS" evidence="3">
    <location>
        <begin position="77"/>
        <end position="132"/>
    </location>
</feature>
<dbReference type="PANTHER" id="PTHR43080">
    <property type="entry name" value="CBS DOMAIN-CONTAINING PROTEIN CBSX3, MITOCHONDRIAL"/>
    <property type="match status" value="1"/>
</dbReference>
<reference evidence="4 5" key="1">
    <citation type="submission" date="2017-08" db="EMBL/GenBank/DDBJ databases">
        <title>Infants hospitalized years apart are colonized by the same room-sourced microbial strains.</title>
        <authorList>
            <person name="Brooks B."/>
            <person name="Olm M.R."/>
            <person name="Firek B.A."/>
            <person name="Baker R."/>
            <person name="Thomas B.C."/>
            <person name="Morowitz M.J."/>
            <person name="Banfield J.F."/>
        </authorList>
    </citation>
    <scope>NUCLEOTIDE SEQUENCE [LARGE SCALE GENOMIC DNA]</scope>
    <source>
        <strain evidence="4">S2_018_000_R2_104</strain>
    </source>
</reference>
<dbReference type="PANTHER" id="PTHR43080:SF2">
    <property type="entry name" value="CBS DOMAIN-CONTAINING PROTEIN"/>
    <property type="match status" value="1"/>
</dbReference>
<name>A0A2W4ZXH2_9BACT</name>
<dbReference type="SUPFAM" id="SSF54631">
    <property type="entry name" value="CBS-domain pair"/>
    <property type="match status" value="1"/>
</dbReference>
<evidence type="ECO:0000313" key="5">
    <source>
        <dbReference type="Proteomes" id="UP000249557"/>
    </source>
</evidence>
<accession>A0A2W4ZXH2</accession>
<proteinExistence type="predicted"/>
<organism evidence="4 5">
    <name type="scientific">Micavibrio aeruginosavorus</name>
    <dbReference type="NCBI Taxonomy" id="349221"/>
    <lineage>
        <taxon>Bacteria</taxon>
        <taxon>Pseudomonadati</taxon>
        <taxon>Bdellovibrionota</taxon>
        <taxon>Bdellovibrionia</taxon>
        <taxon>Bdellovibrionales</taxon>
        <taxon>Pseudobdellovibrionaceae</taxon>
        <taxon>Micavibrio</taxon>
    </lineage>
</organism>
<dbReference type="InterPro" id="IPR046342">
    <property type="entry name" value="CBS_dom_sf"/>
</dbReference>
<dbReference type="SMART" id="SM00116">
    <property type="entry name" value="CBS"/>
    <property type="match status" value="2"/>
</dbReference>